<accession>A0A5C5X524</accession>
<sequence>MSQSTLGTLMDRPRRKLIAGQRSLIDPEEPPVTYRLVCGRRLKTLQSIEHQMGPTCRIRIVTTNEENS</sequence>
<protein>
    <submittedName>
        <fullName evidence="1">Uncharacterized protein</fullName>
    </submittedName>
</protein>
<evidence type="ECO:0000313" key="2">
    <source>
        <dbReference type="Proteomes" id="UP000317243"/>
    </source>
</evidence>
<keyword evidence="2" id="KW-1185">Reference proteome</keyword>
<gene>
    <name evidence="1" type="ORF">KOR42_10630</name>
</gene>
<evidence type="ECO:0000313" key="1">
    <source>
        <dbReference type="EMBL" id="TWT57699.1"/>
    </source>
</evidence>
<proteinExistence type="predicted"/>
<dbReference type="Proteomes" id="UP000317243">
    <property type="component" value="Unassembled WGS sequence"/>
</dbReference>
<name>A0A5C5X524_9PLAN</name>
<dbReference type="EMBL" id="SIHI01000001">
    <property type="protein sequence ID" value="TWT57699.1"/>
    <property type="molecule type" value="Genomic_DNA"/>
</dbReference>
<dbReference type="RefSeq" id="WP_146507568.1">
    <property type="nucleotide sequence ID" value="NZ_SIHI01000001.1"/>
</dbReference>
<comment type="caution">
    <text evidence="1">The sequence shown here is derived from an EMBL/GenBank/DDBJ whole genome shotgun (WGS) entry which is preliminary data.</text>
</comment>
<reference evidence="1 2" key="1">
    <citation type="submission" date="2019-02" db="EMBL/GenBank/DDBJ databases">
        <title>Deep-cultivation of Planctomycetes and their phenomic and genomic characterization uncovers novel biology.</title>
        <authorList>
            <person name="Wiegand S."/>
            <person name="Jogler M."/>
            <person name="Boedeker C."/>
            <person name="Pinto D."/>
            <person name="Vollmers J."/>
            <person name="Rivas-Marin E."/>
            <person name="Kohn T."/>
            <person name="Peeters S.H."/>
            <person name="Heuer A."/>
            <person name="Rast P."/>
            <person name="Oberbeckmann S."/>
            <person name="Bunk B."/>
            <person name="Jeske O."/>
            <person name="Meyerdierks A."/>
            <person name="Storesund J.E."/>
            <person name="Kallscheuer N."/>
            <person name="Luecker S."/>
            <person name="Lage O.M."/>
            <person name="Pohl T."/>
            <person name="Merkel B.J."/>
            <person name="Hornburger P."/>
            <person name="Mueller R.-W."/>
            <person name="Bruemmer F."/>
            <person name="Labrenz M."/>
            <person name="Spormann A.M."/>
            <person name="Op Den Camp H."/>
            <person name="Overmann J."/>
            <person name="Amann R."/>
            <person name="Jetten M.S.M."/>
            <person name="Mascher T."/>
            <person name="Medema M.H."/>
            <person name="Devos D.P."/>
            <person name="Kaster A.-K."/>
            <person name="Ovreas L."/>
            <person name="Rohde M."/>
            <person name="Galperin M.Y."/>
            <person name="Jogler C."/>
        </authorList>
    </citation>
    <scope>NUCLEOTIDE SEQUENCE [LARGE SCALE GENOMIC DNA]</scope>
    <source>
        <strain evidence="1 2">KOR42</strain>
    </source>
</reference>
<dbReference type="OrthoDB" id="303285at2"/>
<dbReference type="AlphaFoldDB" id="A0A5C5X524"/>
<organism evidence="1 2">
    <name type="scientific">Thalassoglobus neptunius</name>
    <dbReference type="NCBI Taxonomy" id="1938619"/>
    <lineage>
        <taxon>Bacteria</taxon>
        <taxon>Pseudomonadati</taxon>
        <taxon>Planctomycetota</taxon>
        <taxon>Planctomycetia</taxon>
        <taxon>Planctomycetales</taxon>
        <taxon>Planctomycetaceae</taxon>
        <taxon>Thalassoglobus</taxon>
    </lineage>
</organism>